<dbReference type="NCBIfam" id="NF033624">
    <property type="entry name" value="HpxX"/>
    <property type="match status" value="1"/>
</dbReference>
<evidence type="ECO:0008006" key="3">
    <source>
        <dbReference type="Google" id="ProtNLM"/>
    </source>
</evidence>
<organism evidence="1 2">
    <name type="scientific">Buttiauxella agrestis</name>
    <dbReference type="NCBI Taxonomy" id="82977"/>
    <lineage>
        <taxon>Bacteria</taxon>
        <taxon>Pseudomonadati</taxon>
        <taxon>Pseudomonadota</taxon>
        <taxon>Gammaproteobacteria</taxon>
        <taxon>Enterobacterales</taxon>
        <taxon>Enterobacteriaceae</taxon>
        <taxon>Buttiauxella</taxon>
    </lineage>
</organism>
<dbReference type="Proteomes" id="UP000255528">
    <property type="component" value="Unassembled WGS sequence"/>
</dbReference>
<dbReference type="InterPro" id="IPR025148">
    <property type="entry name" value="AtzG-like"/>
</dbReference>
<accession>A0A381CBI1</accession>
<protein>
    <recommendedName>
        <fullName evidence="3">Oxalurate catabolism protein HpxX</fullName>
    </recommendedName>
</protein>
<dbReference type="EMBL" id="UIGI01000001">
    <property type="protein sequence ID" value="SUW65195.1"/>
    <property type="molecule type" value="Genomic_DNA"/>
</dbReference>
<dbReference type="AlphaFoldDB" id="A0A381CBI1"/>
<name>A0A381CBI1_9ENTR</name>
<evidence type="ECO:0000313" key="2">
    <source>
        <dbReference type="Proteomes" id="UP000255528"/>
    </source>
</evidence>
<reference evidence="1 2" key="1">
    <citation type="submission" date="2018-06" db="EMBL/GenBank/DDBJ databases">
        <authorList>
            <consortium name="Pathogen Informatics"/>
            <person name="Doyle S."/>
        </authorList>
    </citation>
    <scope>NUCLEOTIDE SEQUENCE [LARGE SCALE GENOMIC DNA]</scope>
    <source>
        <strain evidence="1 2">NCTC12119</strain>
    </source>
</reference>
<proteinExistence type="predicted"/>
<sequence>MTRAVMAAPQDSKDKQMKSESFDWPAYIQLMEQLLNVPLDDMRRKEIEIQLTRMAALAEPLMEFPLPQRQEVAGVYKL</sequence>
<dbReference type="Pfam" id="PF13318">
    <property type="entry name" value="AtzG-like"/>
    <property type="match status" value="1"/>
</dbReference>
<evidence type="ECO:0000313" key="1">
    <source>
        <dbReference type="EMBL" id="SUW65195.1"/>
    </source>
</evidence>
<gene>
    <name evidence="1" type="ORF">NCTC12119_03726</name>
</gene>